<dbReference type="EMBL" id="JAVRHX010000002">
    <property type="protein sequence ID" value="MDT0595107.1"/>
    <property type="molecule type" value="Genomic_DNA"/>
</dbReference>
<feature type="binding site" evidence="8">
    <location>
        <position position="137"/>
    </location>
    <ligand>
        <name>substrate</name>
    </ligand>
</feature>
<keyword evidence="5 8" id="KW-0547">Nucleotide-binding</keyword>
<feature type="domain" description="PUA" evidence="9">
    <location>
        <begin position="277"/>
        <end position="367"/>
    </location>
</feature>
<dbReference type="EC" id="2.7.2.11" evidence="8"/>
<dbReference type="SMART" id="SM00359">
    <property type="entry name" value="PUA"/>
    <property type="match status" value="1"/>
</dbReference>
<proteinExistence type="inferred from homology"/>
<dbReference type="InterPro" id="IPR036393">
    <property type="entry name" value="AceGlu_kinase-like_sf"/>
</dbReference>
<keyword evidence="4 8" id="KW-0808">Transferase</keyword>
<comment type="subcellular location">
    <subcellularLocation>
        <location evidence="8">Cytoplasm</location>
    </subcellularLocation>
</comment>
<gene>
    <name evidence="8 10" type="primary">proB</name>
    <name evidence="10" type="ORF">RM552_09655</name>
</gene>
<feature type="binding site" evidence="8">
    <location>
        <begin position="211"/>
        <end position="217"/>
    </location>
    <ligand>
        <name>ATP</name>
        <dbReference type="ChEBI" id="CHEBI:30616"/>
    </ligand>
</feature>
<dbReference type="Proteomes" id="UP001253545">
    <property type="component" value="Unassembled WGS sequence"/>
</dbReference>
<dbReference type="Gene3D" id="2.30.130.10">
    <property type="entry name" value="PUA domain"/>
    <property type="match status" value="1"/>
</dbReference>
<evidence type="ECO:0000256" key="5">
    <source>
        <dbReference type="ARBA" id="ARBA00022741"/>
    </source>
</evidence>
<keyword evidence="1 8" id="KW-0963">Cytoplasm</keyword>
<feature type="binding site" evidence="8">
    <location>
        <position position="12"/>
    </location>
    <ligand>
        <name>ATP</name>
        <dbReference type="ChEBI" id="CHEBI:30616"/>
    </ligand>
</feature>
<dbReference type="InterPro" id="IPR019797">
    <property type="entry name" value="Glutamate_5-kinase_CS"/>
</dbReference>
<feature type="binding site" evidence="8">
    <location>
        <position position="52"/>
    </location>
    <ligand>
        <name>substrate</name>
    </ligand>
</feature>
<evidence type="ECO:0000256" key="4">
    <source>
        <dbReference type="ARBA" id="ARBA00022679"/>
    </source>
</evidence>
<dbReference type="InterPro" id="IPR011529">
    <property type="entry name" value="Glu_5kinase"/>
</dbReference>
<dbReference type="InterPro" id="IPR002478">
    <property type="entry name" value="PUA"/>
</dbReference>
<keyword evidence="11" id="KW-1185">Reference proteome</keyword>
<dbReference type="PRINTS" id="PR00474">
    <property type="entry name" value="GLU5KINASE"/>
</dbReference>
<keyword evidence="2 8" id="KW-0028">Amino-acid biosynthesis</keyword>
<keyword evidence="7 8" id="KW-0067">ATP-binding</keyword>
<dbReference type="InterPro" id="IPR036974">
    <property type="entry name" value="PUA_sf"/>
</dbReference>
<comment type="caution">
    <text evidence="10">The sequence shown here is derived from an EMBL/GenBank/DDBJ whole genome shotgun (WGS) entry which is preliminary data.</text>
</comment>
<dbReference type="Gene3D" id="3.40.1160.10">
    <property type="entry name" value="Acetylglutamate kinase-like"/>
    <property type="match status" value="1"/>
</dbReference>
<dbReference type="PANTHER" id="PTHR43654:SF1">
    <property type="entry name" value="ISOPENTENYL PHOSPHATE KINASE"/>
    <property type="match status" value="1"/>
</dbReference>
<evidence type="ECO:0000256" key="3">
    <source>
        <dbReference type="ARBA" id="ARBA00022650"/>
    </source>
</evidence>
<evidence type="ECO:0000313" key="11">
    <source>
        <dbReference type="Proteomes" id="UP001253545"/>
    </source>
</evidence>
<dbReference type="Pfam" id="PF00696">
    <property type="entry name" value="AA_kinase"/>
    <property type="match status" value="1"/>
</dbReference>
<feature type="binding site" evidence="8">
    <location>
        <position position="149"/>
    </location>
    <ligand>
        <name>substrate</name>
    </ligand>
</feature>
<dbReference type="InterPro" id="IPR041739">
    <property type="entry name" value="G5K_ProB"/>
</dbReference>
<dbReference type="PIRSF" id="PIRSF000729">
    <property type="entry name" value="GK"/>
    <property type="match status" value="1"/>
</dbReference>
<comment type="pathway">
    <text evidence="8">Amino-acid biosynthesis; L-proline biosynthesis; L-glutamate 5-semialdehyde from L-glutamate: step 1/2.</text>
</comment>
<dbReference type="InterPro" id="IPR001048">
    <property type="entry name" value="Asp/Glu/Uridylate_kinase"/>
</dbReference>
<reference evidence="10 11" key="1">
    <citation type="submission" date="2023-09" db="EMBL/GenBank/DDBJ databases">
        <authorList>
            <person name="Rey-Velasco X."/>
        </authorList>
    </citation>
    <scope>NUCLEOTIDE SEQUENCE [LARGE SCALE GENOMIC DNA]</scope>
    <source>
        <strain evidence="10 11">P117</strain>
    </source>
</reference>
<name>A0ABU2ZR63_9ALTE</name>
<evidence type="ECO:0000256" key="1">
    <source>
        <dbReference type="ARBA" id="ARBA00022490"/>
    </source>
</evidence>
<evidence type="ECO:0000259" key="9">
    <source>
        <dbReference type="SMART" id="SM00359"/>
    </source>
</evidence>
<dbReference type="InterPro" id="IPR015947">
    <property type="entry name" value="PUA-like_sf"/>
</dbReference>
<keyword evidence="6 8" id="KW-0418">Kinase</keyword>
<dbReference type="InterPro" id="IPR001057">
    <property type="entry name" value="Glu/AcGlu_kinase"/>
</dbReference>
<dbReference type="SUPFAM" id="SSF88697">
    <property type="entry name" value="PUA domain-like"/>
    <property type="match status" value="1"/>
</dbReference>
<evidence type="ECO:0000313" key="10">
    <source>
        <dbReference type="EMBL" id="MDT0595107.1"/>
    </source>
</evidence>
<dbReference type="PANTHER" id="PTHR43654">
    <property type="entry name" value="GLUTAMATE 5-KINASE"/>
    <property type="match status" value="1"/>
</dbReference>
<dbReference type="InterPro" id="IPR005715">
    <property type="entry name" value="Glu_5kinase/COase_Synthase"/>
</dbReference>
<dbReference type="GO" id="GO:0004349">
    <property type="term" value="F:glutamate 5-kinase activity"/>
    <property type="evidence" value="ECO:0007669"/>
    <property type="project" value="UniProtKB-EC"/>
</dbReference>
<comment type="similarity">
    <text evidence="8">Belongs to the glutamate 5-kinase family.</text>
</comment>
<comment type="function">
    <text evidence="8">Catalyzes the transfer of a phosphate group to glutamate to form L-glutamate 5-phosphate.</text>
</comment>
<comment type="catalytic activity">
    <reaction evidence="8">
        <text>L-glutamate + ATP = L-glutamyl 5-phosphate + ADP</text>
        <dbReference type="Rhea" id="RHEA:14877"/>
        <dbReference type="ChEBI" id="CHEBI:29985"/>
        <dbReference type="ChEBI" id="CHEBI:30616"/>
        <dbReference type="ChEBI" id="CHEBI:58274"/>
        <dbReference type="ChEBI" id="CHEBI:456216"/>
        <dbReference type="EC" id="2.7.2.11"/>
    </reaction>
</comment>
<evidence type="ECO:0000256" key="8">
    <source>
        <dbReference type="HAMAP-Rule" id="MF_00456"/>
    </source>
</evidence>
<dbReference type="NCBIfam" id="TIGR01027">
    <property type="entry name" value="proB"/>
    <property type="match status" value="1"/>
</dbReference>
<dbReference type="CDD" id="cd04242">
    <property type="entry name" value="AAK_G5K_ProB"/>
    <property type="match status" value="1"/>
</dbReference>
<organism evidence="10 11">
    <name type="scientific">Glaciecola petra</name>
    <dbReference type="NCBI Taxonomy" id="3075602"/>
    <lineage>
        <taxon>Bacteria</taxon>
        <taxon>Pseudomonadati</taxon>
        <taxon>Pseudomonadota</taxon>
        <taxon>Gammaproteobacteria</taxon>
        <taxon>Alteromonadales</taxon>
        <taxon>Alteromonadaceae</taxon>
        <taxon>Glaciecola</taxon>
    </lineage>
</organism>
<dbReference type="PROSITE" id="PS00902">
    <property type="entry name" value="GLUTAMATE_5_KINASE"/>
    <property type="match status" value="1"/>
</dbReference>
<sequence>MKMAEWQRAVIKVGSALVAPSGEGCSSKYLSAIANFILQCNAQGKEIILVSSGSIAAARTSIKSGHHPSIAEKQAMAALGQMQMMSAWSDLFSPNLACAQLLLSAEDLADRKRFVNIKNTLEQLLLNHALPIVNENDTVAVDEIKVGDNDNLAAHTAIAAQADCLIICTDVNGLYTANPRTKPNATLIKQVDKIDTKVMRLAGGAGSSVGTGGMVTKLEAAKKCTQAGIQTILLNGTDGKAFSSLAAGNNPGTLFAPNLQKSKARQDWLRHTSKVKGKLWVDSGANTALLKTGASLLAAGIVAIEGSFNAGDNIEIHCQHAVQEGSQSTLVGKGLVAYSSSELKRIMGCNSQDIEQILGYNAGEAAVHRDNLVLHQSMHD</sequence>
<accession>A0ABU2ZR63</accession>
<dbReference type="Pfam" id="PF01472">
    <property type="entry name" value="PUA"/>
    <property type="match status" value="1"/>
</dbReference>
<evidence type="ECO:0000256" key="6">
    <source>
        <dbReference type="ARBA" id="ARBA00022777"/>
    </source>
</evidence>
<keyword evidence="3 8" id="KW-0641">Proline biosynthesis</keyword>
<evidence type="ECO:0000256" key="2">
    <source>
        <dbReference type="ARBA" id="ARBA00022605"/>
    </source>
</evidence>
<protein>
    <recommendedName>
        <fullName evidence="8">Glutamate 5-kinase</fullName>
        <ecNumber evidence="8">2.7.2.11</ecNumber>
    </recommendedName>
    <alternativeName>
        <fullName evidence="8">Gamma-glutamyl kinase</fullName>
        <shortName evidence="8">GK</shortName>
    </alternativeName>
</protein>
<dbReference type="CDD" id="cd21157">
    <property type="entry name" value="PUA_G5K"/>
    <property type="match status" value="1"/>
</dbReference>
<dbReference type="HAMAP" id="MF_00456">
    <property type="entry name" value="ProB"/>
    <property type="match status" value="1"/>
</dbReference>
<evidence type="ECO:0000256" key="7">
    <source>
        <dbReference type="ARBA" id="ARBA00022840"/>
    </source>
</evidence>
<dbReference type="RefSeq" id="WP_311368624.1">
    <property type="nucleotide sequence ID" value="NZ_JAVRHX010000002.1"/>
</dbReference>
<dbReference type="PROSITE" id="PS50890">
    <property type="entry name" value="PUA"/>
    <property type="match status" value="1"/>
</dbReference>
<feature type="binding site" evidence="8">
    <location>
        <begin position="169"/>
        <end position="170"/>
    </location>
    <ligand>
        <name>ATP</name>
        <dbReference type="ChEBI" id="CHEBI:30616"/>
    </ligand>
</feature>
<dbReference type="SUPFAM" id="SSF53633">
    <property type="entry name" value="Carbamate kinase-like"/>
    <property type="match status" value="1"/>
</dbReference>